<protein>
    <submittedName>
        <fullName evidence="2">DMT family protein</fullName>
    </submittedName>
</protein>
<evidence type="ECO:0000256" key="1">
    <source>
        <dbReference type="SAM" id="Phobius"/>
    </source>
</evidence>
<keyword evidence="1" id="KW-0472">Membrane</keyword>
<dbReference type="EMBL" id="BAABDH010000034">
    <property type="protein sequence ID" value="GAA3934033.1"/>
    <property type="molecule type" value="Genomic_DNA"/>
</dbReference>
<name>A0ABP7N3Y0_9BACT</name>
<dbReference type="PANTHER" id="PTHR38482:SF1">
    <property type="entry name" value="DMT FAMILY PROTEIN"/>
    <property type="match status" value="1"/>
</dbReference>
<feature type="transmembrane region" description="Helical" evidence="1">
    <location>
        <begin position="79"/>
        <end position="99"/>
    </location>
</feature>
<keyword evidence="1" id="KW-0812">Transmembrane</keyword>
<dbReference type="PIRSF" id="PIRSF021239">
    <property type="entry name" value="UCP021239"/>
    <property type="match status" value="1"/>
</dbReference>
<feature type="transmembrane region" description="Helical" evidence="1">
    <location>
        <begin position="105"/>
        <end position="123"/>
    </location>
</feature>
<dbReference type="Proteomes" id="UP001499909">
    <property type="component" value="Unassembled WGS sequence"/>
</dbReference>
<dbReference type="InterPro" id="IPR007437">
    <property type="entry name" value="DUF486"/>
</dbReference>
<dbReference type="PANTHER" id="PTHR38482">
    <property type="entry name" value="DMT FAMILY PROTEIN"/>
    <property type="match status" value="1"/>
</dbReference>
<organism evidence="2 3">
    <name type="scientific">Hymenobacter algoricola</name>
    <dbReference type="NCBI Taxonomy" id="486267"/>
    <lineage>
        <taxon>Bacteria</taxon>
        <taxon>Pseudomonadati</taxon>
        <taxon>Bacteroidota</taxon>
        <taxon>Cytophagia</taxon>
        <taxon>Cytophagales</taxon>
        <taxon>Hymenobacteraceae</taxon>
        <taxon>Hymenobacter</taxon>
    </lineage>
</organism>
<reference evidence="3" key="1">
    <citation type="journal article" date="2019" name="Int. J. Syst. Evol. Microbiol.">
        <title>The Global Catalogue of Microorganisms (GCM) 10K type strain sequencing project: providing services to taxonomists for standard genome sequencing and annotation.</title>
        <authorList>
            <consortium name="The Broad Institute Genomics Platform"/>
            <consortium name="The Broad Institute Genome Sequencing Center for Infectious Disease"/>
            <person name="Wu L."/>
            <person name="Ma J."/>
        </authorList>
    </citation>
    <scope>NUCLEOTIDE SEQUENCE [LARGE SCALE GENOMIC DNA]</scope>
    <source>
        <strain evidence="3">JCM 17214</strain>
    </source>
</reference>
<evidence type="ECO:0000313" key="3">
    <source>
        <dbReference type="Proteomes" id="UP001499909"/>
    </source>
</evidence>
<comment type="caution">
    <text evidence="2">The sequence shown here is derived from an EMBL/GenBank/DDBJ whole genome shotgun (WGS) entry which is preliminary data.</text>
</comment>
<accession>A0ABP7N3Y0</accession>
<evidence type="ECO:0000313" key="2">
    <source>
        <dbReference type="EMBL" id="GAA3934033.1"/>
    </source>
</evidence>
<dbReference type="Pfam" id="PF04342">
    <property type="entry name" value="DMT_6"/>
    <property type="match status" value="1"/>
</dbReference>
<feature type="transmembrane region" description="Helical" evidence="1">
    <location>
        <begin position="38"/>
        <end position="58"/>
    </location>
</feature>
<proteinExistence type="predicted"/>
<feature type="transmembrane region" description="Helical" evidence="1">
    <location>
        <begin position="7"/>
        <end position="26"/>
    </location>
</feature>
<sequence>MLPMKAVYTILLLTISNLFMTFAWYGHLGFKKISWLQGLGLVGVILVSWGLAFFEYVFQVPANRLGFAENGGPFSLFQLKVIQEFISLAVFTLCAVYVFKTEKLAWNHLVGFGLLLAAVYVIFRKW</sequence>
<gene>
    <name evidence="2" type="ORF">GCM10022406_18240</name>
</gene>
<keyword evidence="1" id="KW-1133">Transmembrane helix</keyword>
<keyword evidence="3" id="KW-1185">Reference proteome</keyword>